<dbReference type="InterPro" id="IPR047153">
    <property type="entry name" value="TRIM45/56/19-like"/>
</dbReference>
<proteinExistence type="predicted"/>
<dbReference type="PROSITE" id="PS00518">
    <property type="entry name" value="ZF_RING_1"/>
    <property type="match status" value="1"/>
</dbReference>
<protein>
    <submittedName>
        <fullName evidence="5">Uncharacterized protein</fullName>
    </submittedName>
</protein>
<dbReference type="VEuPathDB" id="VectorBase:RPRC000966"/>
<dbReference type="OMA" id="NDICNEC"/>
<dbReference type="Proteomes" id="UP000015103">
    <property type="component" value="Unassembled WGS sequence"/>
</dbReference>
<dbReference type="InParanoid" id="T1HAA9"/>
<dbReference type="RefSeq" id="XP_073993039.1">
    <property type="nucleotide sequence ID" value="XM_074136938.1"/>
</dbReference>
<dbReference type="Gene3D" id="3.30.40.10">
    <property type="entry name" value="Zinc/RING finger domain, C3HC4 (zinc finger)"/>
    <property type="match status" value="1"/>
</dbReference>
<evidence type="ECO:0000256" key="2">
    <source>
        <dbReference type="ARBA" id="ARBA00022737"/>
    </source>
</evidence>
<dbReference type="InterPro" id="IPR011042">
    <property type="entry name" value="6-blade_b-propeller_TolB-like"/>
</dbReference>
<dbReference type="PROSITE" id="PS51125">
    <property type="entry name" value="NHL"/>
    <property type="match status" value="4"/>
</dbReference>
<dbReference type="EMBL" id="ACPB03020385">
    <property type="status" value="NOT_ANNOTATED_CDS"/>
    <property type="molecule type" value="Genomic_DNA"/>
</dbReference>
<dbReference type="SUPFAM" id="SSF57845">
    <property type="entry name" value="B-box zinc-binding domain"/>
    <property type="match status" value="1"/>
</dbReference>
<dbReference type="InterPro" id="IPR000315">
    <property type="entry name" value="Znf_B-box"/>
</dbReference>
<dbReference type="Pfam" id="PF00643">
    <property type="entry name" value="zf-B_box"/>
    <property type="match status" value="1"/>
</dbReference>
<reference evidence="5" key="1">
    <citation type="submission" date="2015-05" db="UniProtKB">
        <authorList>
            <consortium name="EnsemblMetazoa"/>
        </authorList>
    </citation>
    <scope>IDENTIFICATION</scope>
</reference>
<dbReference type="AlphaFoldDB" id="T1HAA9"/>
<evidence type="ECO:0000256" key="1">
    <source>
        <dbReference type="ARBA" id="ARBA00022723"/>
    </source>
</evidence>
<dbReference type="Gene3D" id="2.120.10.30">
    <property type="entry name" value="TolB, C-terminal domain"/>
    <property type="match status" value="1"/>
</dbReference>
<dbReference type="FunFam" id="2.120.10.30:FF:000107">
    <property type="entry name" value="Uncharacterized protein"/>
    <property type="match status" value="1"/>
</dbReference>
<dbReference type="SUPFAM" id="SSF57850">
    <property type="entry name" value="RING/U-box"/>
    <property type="match status" value="1"/>
</dbReference>
<dbReference type="PANTHER" id="PTHR25462:SF291">
    <property type="entry name" value="E3 UBIQUITIN-PROTEIN LIGASE TRIM45"/>
    <property type="match status" value="1"/>
</dbReference>
<organism evidence="5 6">
    <name type="scientific">Rhodnius prolixus</name>
    <name type="common">Triatomid bug</name>
    <dbReference type="NCBI Taxonomy" id="13249"/>
    <lineage>
        <taxon>Eukaryota</taxon>
        <taxon>Metazoa</taxon>
        <taxon>Ecdysozoa</taxon>
        <taxon>Arthropoda</taxon>
        <taxon>Hexapoda</taxon>
        <taxon>Insecta</taxon>
        <taxon>Pterygota</taxon>
        <taxon>Neoptera</taxon>
        <taxon>Paraneoptera</taxon>
        <taxon>Hemiptera</taxon>
        <taxon>Heteroptera</taxon>
        <taxon>Panheteroptera</taxon>
        <taxon>Cimicomorpha</taxon>
        <taxon>Reduviidae</taxon>
        <taxon>Triatominae</taxon>
        <taxon>Rhodnius</taxon>
    </lineage>
</organism>
<evidence type="ECO:0000313" key="6">
    <source>
        <dbReference type="Proteomes" id="UP000015103"/>
    </source>
</evidence>
<dbReference type="PROSITE" id="PS50089">
    <property type="entry name" value="ZF_RING_2"/>
    <property type="match status" value="1"/>
</dbReference>
<dbReference type="InterPro" id="IPR013083">
    <property type="entry name" value="Znf_RING/FYVE/PHD"/>
</dbReference>
<name>T1HAA9_RHOPR</name>
<keyword evidence="6" id="KW-1185">Reference proteome</keyword>
<dbReference type="InterPro" id="IPR001841">
    <property type="entry name" value="Znf_RING"/>
</dbReference>
<accession>T1HAA9</accession>
<dbReference type="GO" id="GO:0008270">
    <property type="term" value="F:zinc ion binding"/>
    <property type="evidence" value="ECO:0007669"/>
    <property type="project" value="UniProtKB-KW"/>
</dbReference>
<keyword evidence="3" id="KW-0863">Zinc-finger</keyword>
<dbReference type="STRING" id="13249.T1HAA9"/>
<sequence>MNSPREQDSAYSSPKSLEYSLSLDSFQKPNSCLRTLCSITCTTCNNTFVNPKVLPCLHTFCAACLETNNKICPECSSEICMPPNGVSGLIPDYGIINFISSLRGSLFCNSCKNDNVPAVAKCINCENFLCQNCVLAHNYMHCFEGHRVIEFPKEFFQEEGITAKEEPLVCLTHTNELIKHICMACNDPVCQKCICEEHAGHRTELLDNVSEASMEYMKSSMDEMRSRVNELHMSFKYSNHSSWWLNSQYNDIYNRINNLYDQYCALLLKHRNNQIAILESLYSKMKAALNSSASATQETLDKMNKLNDFFTRLMKYGTPSQCLMFNKLLESKQRKLSSYKPKPLHCNLKFISDSQDFGTLLFNSFGHIVHDMNSYDCDYNVDSKIGSMVSFPRNYMGQYYHLKYDKWSNSALDDLKSISDLCLIEDAATVFRPFNSIRSTISRTVITYNWKFGSYGNAQGQFTEPNGVCINADGDIIIADTNNNRVQVFDRMGRFKFAFGENASSGECSTTNTLLFPNRVSVMEITGDIVVTERAPTHQVQVYNQYGGFIRKFGANILQHPRAVAVDKEGHIIVVECKVMRVIIFDMNGNVLHKFTCSGTLHFPNGVAVNDRHEIFISDNRTHCVNVYDYNGNFLRRIGREGLTNYPIGVMLNKDGLVIVADNHNNFNLTVFTQDGQLVTAVESKVKHAQCYDAAMSPEGAVVLTSKDYRVYVYLTSF</sequence>
<dbReference type="EnsemblMetazoa" id="RPRC000966-RA">
    <property type="protein sequence ID" value="RPRC000966-PA"/>
    <property type="gene ID" value="RPRC000966"/>
</dbReference>
<dbReference type="SUPFAM" id="SSF101898">
    <property type="entry name" value="NHL repeat"/>
    <property type="match status" value="1"/>
</dbReference>
<dbReference type="Gene3D" id="4.10.830.40">
    <property type="match status" value="1"/>
</dbReference>
<evidence type="ECO:0000313" key="5">
    <source>
        <dbReference type="EnsemblMetazoa" id="RPRC000966-PA"/>
    </source>
</evidence>
<dbReference type="SMART" id="SM00184">
    <property type="entry name" value="RING"/>
    <property type="match status" value="1"/>
</dbReference>
<dbReference type="GeneID" id="141458660"/>
<keyword evidence="1" id="KW-0479">Metal-binding</keyword>
<dbReference type="eggNOG" id="KOG2177">
    <property type="taxonomic scope" value="Eukaryota"/>
</dbReference>
<dbReference type="InterPro" id="IPR001258">
    <property type="entry name" value="NHL_repeat"/>
</dbReference>
<dbReference type="InterPro" id="IPR017907">
    <property type="entry name" value="Znf_RING_CS"/>
</dbReference>
<dbReference type="PANTHER" id="PTHR25462">
    <property type="entry name" value="BONUS, ISOFORM C-RELATED"/>
    <property type="match status" value="1"/>
</dbReference>
<dbReference type="Pfam" id="PF01436">
    <property type="entry name" value="NHL"/>
    <property type="match status" value="2"/>
</dbReference>
<dbReference type="Gene3D" id="3.30.160.60">
    <property type="entry name" value="Classic Zinc Finger"/>
    <property type="match status" value="1"/>
</dbReference>
<dbReference type="GO" id="GO:0061630">
    <property type="term" value="F:ubiquitin protein ligase activity"/>
    <property type="evidence" value="ECO:0007669"/>
    <property type="project" value="TreeGrafter"/>
</dbReference>
<dbReference type="SMART" id="SM00336">
    <property type="entry name" value="BBOX"/>
    <property type="match status" value="2"/>
</dbReference>
<dbReference type="PROSITE" id="PS50119">
    <property type="entry name" value="ZF_BBOX"/>
    <property type="match status" value="2"/>
</dbReference>
<evidence type="ECO:0000256" key="3">
    <source>
        <dbReference type="ARBA" id="ARBA00022771"/>
    </source>
</evidence>
<evidence type="ECO:0000256" key="4">
    <source>
        <dbReference type="ARBA" id="ARBA00022833"/>
    </source>
</evidence>
<dbReference type="HOGENOM" id="CLU_007697_0_0_1"/>
<keyword evidence="2" id="KW-0677">Repeat</keyword>
<keyword evidence="4" id="KW-0862">Zinc</keyword>